<keyword evidence="3" id="KW-1185">Reference proteome</keyword>
<evidence type="ECO:0000256" key="1">
    <source>
        <dbReference type="SAM" id="MobiDB-lite"/>
    </source>
</evidence>
<dbReference type="GO" id="GO:0005634">
    <property type="term" value="C:nucleus"/>
    <property type="evidence" value="ECO:0007669"/>
    <property type="project" value="TreeGrafter"/>
</dbReference>
<proteinExistence type="predicted"/>
<dbReference type="InterPro" id="IPR006578">
    <property type="entry name" value="MADF-dom"/>
</dbReference>
<dbReference type="WBParaSite" id="PSU_v2.g3753.t1">
    <property type="protein sequence ID" value="PSU_v2.g3753.t1"/>
    <property type="gene ID" value="PSU_v2.g3753"/>
</dbReference>
<accession>A0A914YVS8</accession>
<dbReference type="InterPro" id="IPR039353">
    <property type="entry name" value="TF_Adf1"/>
</dbReference>
<dbReference type="AlphaFoldDB" id="A0A914YVS8"/>
<dbReference type="PANTHER" id="PTHR12243:SF67">
    <property type="entry name" value="COREPRESSOR OF PANGOLIN, ISOFORM A-RELATED"/>
    <property type="match status" value="1"/>
</dbReference>
<organism evidence="3 4">
    <name type="scientific">Panagrolaimus superbus</name>
    <dbReference type="NCBI Taxonomy" id="310955"/>
    <lineage>
        <taxon>Eukaryota</taxon>
        <taxon>Metazoa</taxon>
        <taxon>Ecdysozoa</taxon>
        <taxon>Nematoda</taxon>
        <taxon>Chromadorea</taxon>
        <taxon>Rhabditida</taxon>
        <taxon>Tylenchina</taxon>
        <taxon>Panagrolaimomorpha</taxon>
        <taxon>Panagrolaimoidea</taxon>
        <taxon>Panagrolaimidae</taxon>
        <taxon>Panagrolaimus</taxon>
    </lineage>
</organism>
<dbReference type="Proteomes" id="UP000887577">
    <property type="component" value="Unplaced"/>
</dbReference>
<feature type="region of interest" description="Disordered" evidence="1">
    <location>
        <begin position="135"/>
        <end position="155"/>
    </location>
</feature>
<dbReference type="GO" id="GO:0005667">
    <property type="term" value="C:transcription regulator complex"/>
    <property type="evidence" value="ECO:0007669"/>
    <property type="project" value="TreeGrafter"/>
</dbReference>
<dbReference type="Pfam" id="PF10545">
    <property type="entry name" value="MADF_DNA_bdg"/>
    <property type="match status" value="1"/>
</dbReference>
<sequence>MRKKALTEITSFMNQFEKVKNAFIEDDVRTQFKNLKDMYQRKVKRMKQMKNQGQKVEEPCWLYFQHLKFLDTIYRPGESSISPSPTPLDNVKIEIPSAMDEPIPEKLPSVTSKRRKAAPPPILTIKRTRASLITETAPSPPIPSTPIIPQRKNEDSDDELSIFGVFVGRSLRKLASSSPALAIQVKKQINDLLCEAELNELGYKKSPST</sequence>
<reference evidence="4" key="1">
    <citation type="submission" date="2022-11" db="UniProtKB">
        <authorList>
            <consortium name="WormBaseParasite"/>
        </authorList>
    </citation>
    <scope>IDENTIFICATION</scope>
</reference>
<dbReference type="GO" id="GO:0006357">
    <property type="term" value="P:regulation of transcription by RNA polymerase II"/>
    <property type="evidence" value="ECO:0007669"/>
    <property type="project" value="TreeGrafter"/>
</dbReference>
<dbReference type="PANTHER" id="PTHR12243">
    <property type="entry name" value="MADF DOMAIN TRANSCRIPTION FACTOR"/>
    <property type="match status" value="1"/>
</dbReference>
<evidence type="ECO:0000313" key="3">
    <source>
        <dbReference type="Proteomes" id="UP000887577"/>
    </source>
</evidence>
<feature type="domain" description="MADF" evidence="2">
    <location>
        <begin position="2"/>
        <end position="70"/>
    </location>
</feature>
<evidence type="ECO:0000313" key="4">
    <source>
        <dbReference type="WBParaSite" id="PSU_v2.g3753.t1"/>
    </source>
</evidence>
<name>A0A914YVS8_9BILA</name>
<evidence type="ECO:0000259" key="2">
    <source>
        <dbReference type="Pfam" id="PF10545"/>
    </source>
</evidence>
<protein>
    <submittedName>
        <fullName evidence="4">MADF domain-containing protein</fullName>
    </submittedName>
</protein>